<dbReference type="PROSITE" id="PS51257">
    <property type="entry name" value="PROKAR_LIPOPROTEIN"/>
    <property type="match status" value="1"/>
</dbReference>
<organism evidence="1 2">
    <name type="scientific">Vibrio ponticus</name>
    <dbReference type="NCBI Taxonomy" id="265668"/>
    <lineage>
        <taxon>Bacteria</taxon>
        <taxon>Pseudomonadati</taxon>
        <taxon>Pseudomonadota</taxon>
        <taxon>Gammaproteobacteria</taxon>
        <taxon>Vibrionales</taxon>
        <taxon>Vibrionaceae</taxon>
        <taxon>Vibrio</taxon>
    </lineage>
</organism>
<dbReference type="RefSeq" id="WP_123783862.1">
    <property type="nucleotide sequence ID" value="NZ_RKIK01000153.1"/>
</dbReference>
<sequence length="338" mass="36718">MYKMTSIAVMVAMLGGCKTLMGPSAVCTPDTKVEIAEAEVAVKSTEDRKVIVLPVEIGFKDKAGDKLRSVLRNDLETKISHAGTDLVDRKIADKLQQEIRLAEQSGRYNTKGVPIADLAIITEIKSSDFNKSYSEASSFVNDDGERIYIPAKCNYKVDVRAVAKVVTLPDMTLVERVELSGDHSISTETRSSNCPFGTAEYSSMASKSISEAVEYNRSLEELLAPSAPILELRQCEEGSMVKIAIGANKNVQPGADVGFSRIMKVDGEVETFGVGEGFVIDVPHHGIKQKYSWVSIDEETALKVQKGDAARILPKGCKTLDLECHTQDLGLDLGKLGL</sequence>
<reference evidence="1 2" key="1">
    <citation type="submission" date="2018-11" db="EMBL/GenBank/DDBJ databases">
        <title>Vibrio ponticus strain CAIM 1751 pathogenic for the snapper Lutjanus guttatus.</title>
        <authorList>
            <person name="Soto-Rodriguez S."/>
            <person name="Lozano-Olvera R."/>
            <person name="Gomez-Gil B."/>
        </authorList>
    </citation>
    <scope>NUCLEOTIDE SEQUENCE [LARGE SCALE GENOMIC DNA]</scope>
    <source>
        <strain evidence="1 2">CAIM 1751</strain>
    </source>
</reference>
<dbReference type="AlphaFoldDB" id="A0A3N3DSU6"/>
<dbReference type="EMBL" id="RKIK01000153">
    <property type="protein sequence ID" value="ROV57456.1"/>
    <property type="molecule type" value="Genomic_DNA"/>
</dbReference>
<protein>
    <submittedName>
        <fullName evidence="1">Uncharacterized protein</fullName>
    </submittedName>
</protein>
<comment type="caution">
    <text evidence="1">The sequence shown here is derived from an EMBL/GenBank/DDBJ whole genome shotgun (WGS) entry which is preliminary data.</text>
</comment>
<gene>
    <name evidence="1" type="ORF">EGH82_22995</name>
</gene>
<name>A0A3N3DSU6_9VIBR</name>
<dbReference type="Proteomes" id="UP000278792">
    <property type="component" value="Unassembled WGS sequence"/>
</dbReference>
<evidence type="ECO:0000313" key="1">
    <source>
        <dbReference type="EMBL" id="ROV57456.1"/>
    </source>
</evidence>
<evidence type="ECO:0000313" key="2">
    <source>
        <dbReference type="Proteomes" id="UP000278792"/>
    </source>
</evidence>
<proteinExistence type="predicted"/>
<accession>A0A3N3DSU6</accession>